<comment type="caution">
    <text evidence="1">The sequence shown here is derived from an EMBL/GenBank/DDBJ whole genome shotgun (WGS) entry which is preliminary data.</text>
</comment>
<dbReference type="EMBL" id="QRGR01000004">
    <property type="protein sequence ID" value="RDV16534.1"/>
    <property type="molecule type" value="Genomic_DNA"/>
</dbReference>
<evidence type="ECO:0000313" key="1">
    <source>
        <dbReference type="EMBL" id="RDV16534.1"/>
    </source>
</evidence>
<reference evidence="2" key="1">
    <citation type="submission" date="2018-08" db="EMBL/GenBank/DDBJ databases">
        <authorList>
            <person name="Liu Z.-W."/>
            <person name="Du Z.-J."/>
        </authorList>
    </citation>
    <scope>NUCLEOTIDE SEQUENCE [LARGE SCALE GENOMIC DNA]</scope>
    <source>
        <strain evidence="2">H4X</strain>
    </source>
</reference>
<dbReference type="OrthoDB" id="5500241at2"/>
<organism evidence="1 2">
    <name type="scientific">Pontibacter diazotrophicus</name>
    <dbReference type="NCBI Taxonomy" id="1400979"/>
    <lineage>
        <taxon>Bacteria</taxon>
        <taxon>Pseudomonadati</taxon>
        <taxon>Bacteroidota</taxon>
        <taxon>Cytophagia</taxon>
        <taxon>Cytophagales</taxon>
        <taxon>Hymenobacteraceae</taxon>
        <taxon>Pontibacter</taxon>
    </lineage>
</organism>
<proteinExistence type="predicted"/>
<name>A0A3D8LH26_9BACT</name>
<accession>A0A3D8LH26</accession>
<dbReference type="AlphaFoldDB" id="A0A3D8LH26"/>
<dbReference type="SUPFAM" id="SSF56024">
    <property type="entry name" value="Phospholipase D/nuclease"/>
    <property type="match status" value="1"/>
</dbReference>
<dbReference type="RefSeq" id="WP_115564394.1">
    <property type="nucleotide sequence ID" value="NZ_QRGR01000004.1"/>
</dbReference>
<sequence length="307" mass="35716">MSKFITGKELEEAVDRVIWEADEQLMIVSPYIKLDEHFRKLFTEHLLKPKLHITLMFGKNEGRVDKSFNKADFDFFLQFPNISIVYVPNLHAKYYANELMGVVTSINLYDYSFVNNIEFGVLYEYKLLSLTNSSDDDVWDKCQDIANENEVIFVKRPIFQKGFLGMSKSYMSSKILLDRTEELYSGKQLAKGKQKLEDFEEELNATTDHSERPIRQEIETKKGTVYYAAKQPTPEKPFEPGYCIRTGEKIPFNVKSPFSKQAYQSWSKYKNDKFAEKFCHFSGEPSNGEISFKKPILAKNWKMANPA</sequence>
<evidence type="ECO:0000313" key="2">
    <source>
        <dbReference type="Proteomes" id="UP000256708"/>
    </source>
</evidence>
<gene>
    <name evidence="1" type="ORF">DXT99_04905</name>
</gene>
<evidence type="ECO:0008006" key="3">
    <source>
        <dbReference type="Google" id="ProtNLM"/>
    </source>
</evidence>
<keyword evidence="2" id="KW-1185">Reference proteome</keyword>
<protein>
    <recommendedName>
        <fullName evidence="3">Phospholipase D-like domain-containing protein</fullName>
    </recommendedName>
</protein>
<dbReference type="Proteomes" id="UP000256708">
    <property type="component" value="Unassembled WGS sequence"/>
</dbReference>